<organism evidence="1">
    <name type="scientific">Rhizophora mucronata</name>
    <name type="common">Asiatic mangrove</name>
    <dbReference type="NCBI Taxonomy" id="61149"/>
    <lineage>
        <taxon>Eukaryota</taxon>
        <taxon>Viridiplantae</taxon>
        <taxon>Streptophyta</taxon>
        <taxon>Embryophyta</taxon>
        <taxon>Tracheophyta</taxon>
        <taxon>Spermatophyta</taxon>
        <taxon>Magnoliopsida</taxon>
        <taxon>eudicotyledons</taxon>
        <taxon>Gunneridae</taxon>
        <taxon>Pentapetalae</taxon>
        <taxon>rosids</taxon>
        <taxon>fabids</taxon>
        <taxon>Malpighiales</taxon>
        <taxon>Rhizophoraceae</taxon>
        <taxon>Rhizophora</taxon>
    </lineage>
</organism>
<accession>A0A2P2JQG1</accession>
<dbReference type="AlphaFoldDB" id="A0A2P2JQG1"/>
<reference evidence="1" key="1">
    <citation type="submission" date="2018-02" db="EMBL/GenBank/DDBJ databases">
        <title>Rhizophora mucronata_Transcriptome.</title>
        <authorList>
            <person name="Meera S.P."/>
            <person name="Sreeshan A."/>
            <person name="Augustine A."/>
        </authorList>
    </citation>
    <scope>NUCLEOTIDE SEQUENCE</scope>
    <source>
        <tissue evidence="1">Leaf</tissue>
    </source>
</reference>
<dbReference type="EMBL" id="GGEC01015212">
    <property type="protein sequence ID" value="MBW95695.1"/>
    <property type="molecule type" value="Transcribed_RNA"/>
</dbReference>
<name>A0A2P2JQG1_RHIMU</name>
<evidence type="ECO:0000313" key="1">
    <source>
        <dbReference type="EMBL" id="MBW95695.1"/>
    </source>
</evidence>
<proteinExistence type="predicted"/>
<sequence length="26" mass="3029">MRARNTLQAFVQITQQGILLLQNSRQ</sequence>
<protein>
    <submittedName>
        <fullName evidence="1">Uncharacterized protein</fullName>
    </submittedName>
</protein>